<evidence type="ECO:0000313" key="2">
    <source>
        <dbReference type="Proteomes" id="UP000004968"/>
    </source>
</evidence>
<evidence type="ECO:0000313" key="1">
    <source>
        <dbReference type="EMBL" id="EFC94621.1"/>
    </source>
</evidence>
<comment type="caution">
    <text evidence="1">The sequence shown here is derived from an EMBL/GenBank/DDBJ whole genome shotgun (WGS) entry which is preliminary data.</text>
</comment>
<reference evidence="1 2" key="1">
    <citation type="submission" date="2010-01" db="EMBL/GenBank/DDBJ databases">
        <authorList>
            <person name="Weinstock G."/>
            <person name="Sodergren E."/>
            <person name="Clifton S."/>
            <person name="Fulton L."/>
            <person name="Fulton B."/>
            <person name="Courtney L."/>
            <person name="Fronick C."/>
            <person name="Harrison M."/>
            <person name="Strong C."/>
            <person name="Farmer C."/>
            <person name="Delahaunty K."/>
            <person name="Markovic C."/>
            <person name="Hall O."/>
            <person name="Minx P."/>
            <person name="Tomlinson C."/>
            <person name="Mitreva M."/>
            <person name="Nelson J."/>
            <person name="Hou S."/>
            <person name="Wollam A."/>
            <person name="Pepin K.H."/>
            <person name="Johnson M."/>
            <person name="Bhonagiri V."/>
            <person name="Nash W.E."/>
            <person name="Warren W."/>
            <person name="Chinwalla A."/>
            <person name="Mardis E.R."/>
            <person name="Wilson R.K."/>
        </authorList>
    </citation>
    <scope>NUCLEOTIDE SEQUENCE [LARGE SCALE GENOMIC DNA]</scope>
    <source>
        <strain evidence="1 2">DSM 13479</strain>
    </source>
</reference>
<dbReference type="EMBL" id="ACIO01001013">
    <property type="protein sequence ID" value="EFC94621.1"/>
    <property type="molecule type" value="Genomic_DNA"/>
</dbReference>
<organism evidence="1 2">
    <name type="scientific">Hungatella hathewayi DSM 13479</name>
    <dbReference type="NCBI Taxonomy" id="566550"/>
    <lineage>
        <taxon>Bacteria</taxon>
        <taxon>Bacillati</taxon>
        <taxon>Bacillota</taxon>
        <taxon>Clostridia</taxon>
        <taxon>Lachnospirales</taxon>
        <taxon>Lachnospiraceae</taxon>
        <taxon>Hungatella</taxon>
    </lineage>
</organism>
<protein>
    <submittedName>
        <fullName evidence="1">Uncharacterized protein</fullName>
    </submittedName>
</protein>
<dbReference type="Proteomes" id="UP000004968">
    <property type="component" value="Unassembled WGS sequence"/>
</dbReference>
<dbReference type="AlphaFoldDB" id="D3AU83"/>
<sequence>MSFVSFLFYSCYEKRPQALHRLATTAIQDSISLFAINSNHNPYK</sequence>
<dbReference type="HOGENOM" id="CLU_3217243_0_0_9"/>
<accession>D3AU83</accession>
<name>D3AU83_9FIRM</name>
<proteinExistence type="predicted"/>
<gene>
    <name evidence="1" type="ORF">CLOSTHATH_07196</name>
</gene>